<dbReference type="InterPro" id="IPR006311">
    <property type="entry name" value="TAT_signal"/>
</dbReference>
<sequence>MTDSPLTRRRVLRATTGLAVVGLAGCTTGENGDSTNGTATGSHEGTATESGHSEGGTASGHHDSDGHEDSHSHEDDGHSHDETVGEPTDTAVVKMLSKDGGYHFSPHVVRVTVGGTVTFQNESGSHSTTAYHPDNGQPQLVPDGAAAWDSGILSEQGATFEHTFETEGVYHYYCTPHESMGMISTVIVGEPDAHGQPALETSLADKSETVRTKIANLNEQVNEALGHTH</sequence>
<dbReference type="Proteomes" id="UP000294028">
    <property type="component" value="Unassembled WGS sequence"/>
</dbReference>
<comment type="cofactor">
    <cofactor evidence="7">
        <name>Cu(2+)</name>
        <dbReference type="ChEBI" id="CHEBI:29036"/>
    </cofactor>
    <text evidence="7">The crystal structure with reduced Cu(1+) has also been determined.</text>
</comment>
<dbReference type="PROSITE" id="PS51318">
    <property type="entry name" value="TAT"/>
    <property type="match status" value="1"/>
</dbReference>
<evidence type="ECO:0000259" key="9">
    <source>
        <dbReference type="Pfam" id="PF00127"/>
    </source>
</evidence>
<evidence type="ECO:0000256" key="1">
    <source>
        <dbReference type="ARBA" id="ARBA00004370"/>
    </source>
</evidence>
<comment type="subcellular location">
    <subcellularLocation>
        <location evidence="1">Membrane</location>
    </subcellularLocation>
</comment>
<dbReference type="InterPro" id="IPR028871">
    <property type="entry name" value="BlueCu_1_BS"/>
</dbReference>
<evidence type="ECO:0000256" key="2">
    <source>
        <dbReference type="ARBA" id="ARBA00022448"/>
    </source>
</evidence>
<keyword evidence="2" id="KW-0813">Transport</keyword>
<evidence type="ECO:0000256" key="3">
    <source>
        <dbReference type="ARBA" id="ARBA00022723"/>
    </source>
</evidence>
<dbReference type="InterPro" id="IPR000923">
    <property type="entry name" value="BlueCu_1"/>
</dbReference>
<feature type="domain" description="Blue (type 1) copper" evidence="9">
    <location>
        <begin position="93"/>
        <end position="188"/>
    </location>
</feature>
<evidence type="ECO:0000256" key="6">
    <source>
        <dbReference type="ARBA" id="ARBA00023136"/>
    </source>
</evidence>
<dbReference type="PROSITE" id="PS00196">
    <property type="entry name" value="COPPER_BLUE"/>
    <property type="match status" value="1"/>
</dbReference>
<feature type="compositionally biased region" description="Basic and acidic residues" evidence="8">
    <location>
        <begin position="60"/>
        <end position="83"/>
    </location>
</feature>
<name>A0A482TD01_9EURY</name>
<dbReference type="RefSeq" id="WP_129783130.1">
    <property type="nucleotide sequence ID" value="NZ_RZHH01000001.1"/>
</dbReference>
<feature type="binding site" evidence="7">
    <location>
        <position position="182"/>
    </location>
    <ligand>
        <name>Cu cation</name>
        <dbReference type="ChEBI" id="CHEBI:23378"/>
    </ligand>
</feature>
<dbReference type="PANTHER" id="PTHR34192">
    <property type="entry name" value="PLASTOCYANIN MAJOR ISOFORM, CHLOROPLASTIC-RELATED"/>
    <property type="match status" value="1"/>
</dbReference>
<feature type="compositionally biased region" description="Polar residues" evidence="8">
    <location>
        <begin position="28"/>
        <end position="50"/>
    </location>
</feature>
<feature type="binding site" evidence="7">
    <location>
        <position position="177"/>
    </location>
    <ligand>
        <name>Cu cation</name>
        <dbReference type="ChEBI" id="CHEBI:23378"/>
    </ligand>
</feature>
<protein>
    <recommendedName>
        <fullName evidence="9">Blue (type 1) copper domain-containing protein</fullName>
    </recommendedName>
</protein>
<evidence type="ECO:0000313" key="11">
    <source>
        <dbReference type="Proteomes" id="UP000294028"/>
    </source>
</evidence>
<feature type="binding site" evidence="7">
    <location>
        <position position="174"/>
    </location>
    <ligand>
        <name>Cu cation</name>
        <dbReference type="ChEBI" id="CHEBI:23378"/>
    </ligand>
</feature>
<dbReference type="PRINTS" id="PR00157">
    <property type="entry name" value="PLASTOCYANIN"/>
</dbReference>
<dbReference type="AlphaFoldDB" id="A0A482TD01"/>
<keyword evidence="6" id="KW-0472">Membrane</keyword>
<dbReference type="PANTHER" id="PTHR34192:SF10">
    <property type="entry name" value="PLASTOCYANIN MAJOR ISOFORM, CHLOROPLASTIC-RELATED"/>
    <property type="match status" value="1"/>
</dbReference>
<feature type="region of interest" description="Disordered" evidence="8">
    <location>
        <begin position="24"/>
        <end position="85"/>
    </location>
</feature>
<keyword evidence="3 7" id="KW-0479">Metal-binding</keyword>
<evidence type="ECO:0000256" key="4">
    <source>
        <dbReference type="ARBA" id="ARBA00022982"/>
    </source>
</evidence>
<dbReference type="InterPro" id="IPR002387">
    <property type="entry name" value="Plastocyanin"/>
</dbReference>
<evidence type="ECO:0000256" key="5">
    <source>
        <dbReference type="ARBA" id="ARBA00023008"/>
    </source>
</evidence>
<organism evidence="10 11">
    <name type="scientific">Halogeometricum borinquense</name>
    <dbReference type="NCBI Taxonomy" id="60847"/>
    <lineage>
        <taxon>Archaea</taxon>
        <taxon>Methanobacteriati</taxon>
        <taxon>Methanobacteriota</taxon>
        <taxon>Stenosarchaea group</taxon>
        <taxon>Halobacteria</taxon>
        <taxon>Halobacteriales</taxon>
        <taxon>Haloferacaceae</taxon>
        <taxon>Halogeometricum</taxon>
    </lineage>
</organism>
<keyword evidence="5 7" id="KW-0186">Copper</keyword>
<dbReference type="GO" id="GO:0016020">
    <property type="term" value="C:membrane"/>
    <property type="evidence" value="ECO:0007669"/>
    <property type="project" value="UniProtKB-SubCell"/>
</dbReference>
<dbReference type="Pfam" id="PF00127">
    <property type="entry name" value="Copper-bind"/>
    <property type="match status" value="1"/>
</dbReference>
<keyword evidence="4" id="KW-0249">Electron transport</keyword>
<evidence type="ECO:0000256" key="8">
    <source>
        <dbReference type="SAM" id="MobiDB-lite"/>
    </source>
</evidence>
<dbReference type="EMBL" id="RZHH01000001">
    <property type="protein sequence ID" value="RYJ19570.1"/>
    <property type="molecule type" value="Genomic_DNA"/>
</dbReference>
<dbReference type="SUPFAM" id="SSF49503">
    <property type="entry name" value="Cupredoxins"/>
    <property type="match status" value="1"/>
</dbReference>
<dbReference type="GO" id="GO:0005507">
    <property type="term" value="F:copper ion binding"/>
    <property type="evidence" value="ECO:0007669"/>
    <property type="project" value="InterPro"/>
</dbReference>
<comment type="caution">
    <text evidence="10">The sequence shown here is derived from an EMBL/GenBank/DDBJ whole genome shotgun (WGS) entry which is preliminary data.</text>
</comment>
<dbReference type="Gene3D" id="2.60.40.420">
    <property type="entry name" value="Cupredoxins - blue copper proteins"/>
    <property type="match status" value="1"/>
</dbReference>
<dbReference type="InterPro" id="IPR008972">
    <property type="entry name" value="Cupredoxin"/>
</dbReference>
<dbReference type="GO" id="GO:0009055">
    <property type="term" value="F:electron transfer activity"/>
    <property type="evidence" value="ECO:0007669"/>
    <property type="project" value="InterPro"/>
</dbReference>
<proteinExistence type="predicted"/>
<evidence type="ECO:0000313" key="10">
    <source>
        <dbReference type="EMBL" id="RYJ19570.1"/>
    </source>
</evidence>
<reference evidence="10 11" key="1">
    <citation type="submission" date="2018-12" db="EMBL/GenBank/DDBJ databases">
        <title>Genome analysis provides insights into bioremediation potentialities of Halogeometricum borinquense strain N11.</title>
        <authorList>
            <person name="Najjari A."/>
            <person name="Youssef N."/>
            <person name="Fhoula I."/>
            <person name="Ben Dhia O."/>
            <person name="Mahjoubi M."/>
            <person name="Ouzari H.I."/>
            <person name="Cherif A."/>
        </authorList>
    </citation>
    <scope>NUCLEOTIDE SEQUENCE [LARGE SCALE GENOMIC DNA]</scope>
    <source>
        <strain evidence="10 11">N11</strain>
    </source>
</reference>
<evidence type="ECO:0000256" key="7">
    <source>
        <dbReference type="PIRSR" id="PIRSR602387-1"/>
    </source>
</evidence>
<gene>
    <name evidence="10" type="ORF">ELS19_00835</name>
</gene>
<accession>A0A482TD01</accession>